<organism evidence="11 12">
    <name type="scientific">Shewanella electrica</name>
    <dbReference type="NCBI Taxonomy" id="515560"/>
    <lineage>
        <taxon>Bacteria</taxon>
        <taxon>Pseudomonadati</taxon>
        <taxon>Pseudomonadota</taxon>
        <taxon>Gammaproteobacteria</taxon>
        <taxon>Alteromonadales</taxon>
        <taxon>Shewanellaceae</taxon>
        <taxon>Shewanella</taxon>
    </lineage>
</organism>
<feature type="chain" id="PRO_5046113828" description="Major outer membrane lipoprotein Lpp" evidence="9">
    <location>
        <begin position="22"/>
        <end position="88"/>
    </location>
</feature>
<dbReference type="Pfam" id="PF04728">
    <property type="entry name" value="LPP"/>
    <property type="match status" value="1"/>
</dbReference>
<evidence type="ECO:0000256" key="4">
    <source>
        <dbReference type="ARBA" id="ARBA00023139"/>
    </source>
</evidence>
<dbReference type="PANTHER" id="PTHR38763">
    <property type="entry name" value="MAJOR OUTER MEMBRANE PROLIPOPROTEIN LPP"/>
    <property type="match status" value="1"/>
</dbReference>
<evidence type="ECO:0000256" key="2">
    <source>
        <dbReference type="ARBA" id="ARBA00023088"/>
    </source>
</evidence>
<evidence type="ECO:0000256" key="6">
    <source>
        <dbReference type="ARBA" id="ARBA00023288"/>
    </source>
</evidence>
<dbReference type="InterPro" id="IPR016367">
    <property type="entry name" value="MOM_Lpp"/>
</dbReference>
<name>A0ABT2FJ12_9GAMM</name>
<keyword evidence="5 7" id="KW-0998">Cell outer membrane</keyword>
<feature type="repeat" evidence="7">
    <location>
        <begin position="34"/>
        <end position="44"/>
    </location>
</feature>
<proteinExistence type="inferred from homology"/>
<feature type="lipid moiety-binding region" description="S-diacylglycerol cysteine" evidence="7">
    <location>
        <position position="20"/>
    </location>
</feature>
<keyword evidence="7" id="KW-0964">Secreted</keyword>
<dbReference type="SUPFAM" id="SSF58042">
    <property type="entry name" value="Outer membrane lipoprotein"/>
    <property type="match status" value="1"/>
</dbReference>
<feature type="lipid moiety-binding region" description="N-palmitoyl cysteine" evidence="7">
    <location>
        <position position="20"/>
    </location>
</feature>
<keyword evidence="7" id="KW-0134">Cell wall</keyword>
<comment type="caution">
    <text evidence="11">The sequence shown here is derived from an EMBL/GenBank/DDBJ whole genome shotgun (WGS) entry which is preliminary data.</text>
</comment>
<keyword evidence="7" id="KW-0677">Repeat</keyword>
<feature type="domain" description="Lipoprotein leucine-zipper" evidence="10">
    <location>
        <begin position="36"/>
        <end position="88"/>
    </location>
</feature>
<gene>
    <name evidence="7" type="primary">lpp</name>
    <name evidence="11" type="ORF">L9G74_01985</name>
</gene>
<evidence type="ECO:0000313" key="12">
    <source>
        <dbReference type="Proteomes" id="UP001201549"/>
    </source>
</evidence>
<comment type="caution">
    <text evidence="7">Lacks conserved residue(s) required for the propagation of feature annotation.</text>
</comment>
<reference evidence="12" key="1">
    <citation type="submission" date="2023-07" db="EMBL/GenBank/DDBJ databases">
        <title>Shewanella mangrovi sp. nov., an acetaldehyde- degrading bacterium isolated from mangrove sediment.</title>
        <authorList>
            <person name="Liu Y."/>
        </authorList>
    </citation>
    <scope>NUCLEOTIDE SEQUENCE [LARGE SCALE GENOMIC DNA]</scope>
    <source>
        <strain evidence="12">C32</strain>
    </source>
</reference>
<protein>
    <recommendedName>
        <fullName evidence="7">Major outer membrane lipoprotein Lpp</fullName>
    </recommendedName>
</protein>
<keyword evidence="6 7" id="KW-0449">Lipoprotein</keyword>
<dbReference type="HAMAP" id="MF_00843">
    <property type="entry name" value="Lpp"/>
    <property type="match status" value="1"/>
</dbReference>
<keyword evidence="2 7" id="KW-0572">Peptidoglycan-anchor</keyword>
<comment type="subcellular location">
    <subcellularLocation>
        <location evidence="7">Cell outer membrane</location>
        <topology evidence="7">Lipid-anchor</topology>
        <orientation evidence="7">Periplasmic side</orientation>
    </subcellularLocation>
    <subcellularLocation>
        <location evidence="7">Secreted</location>
        <location evidence="7">Cell wall</location>
        <topology evidence="7">Peptidoglycan-anchor</topology>
    </subcellularLocation>
    <text evidence="7">Attached via its lipidated N-terminus to the inner leaflet of the outer membrane. Attached to the peptidoglycan network (PGN) via its C-terminus.</text>
</comment>
<comment type="function">
    <text evidence="7">A highly abundant outer membrane lipoprotein that controls the distance between the inner and outer membranes. The only protein known to be covalently linked to the peptidoglycan network (PGN). Also non-covalently binds the PGN. The link between the cell outer membrane and PGN contributes to maintenance of the structural and functional integrity of the cell envelope, and maintains the correct distance between the PGN and the outer membrane.</text>
</comment>
<comment type="similarity">
    <text evidence="7">Belongs to the Lpp family.</text>
</comment>
<dbReference type="PIRSF" id="PIRSF002855">
    <property type="entry name" value="Murein-lipoprotein"/>
    <property type="match status" value="1"/>
</dbReference>
<evidence type="ECO:0000256" key="5">
    <source>
        <dbReference type="ARBA" id="ARBA00023237"/>
    </source>
</evidence>
<feature type="region of interest" description="Disordered" evidence="8">
    <location>
        <begin position="69"/>
        <end position="88"/>
    </location>
</feature>
<dbReference type="Gene3D" id="1.20.5.190">
    <property type="match status" value="1"/>
</dbReference>
<evidence type="ECO:0000313" key="11">
    <source>
        <dbReference type="EMBL" id="MCS4555199.1"/>
    </source>
</evidence>
<dbReference type="NCBIfam" id="NF040598">
    <property type="entry name" value="Ala_zip_lipo"/>
    <property type="match status" value="1"/>
</dbReference>
<dbReference type="RefSeq" id="WP_238894599.1">
    <property type="nucleotide sequence ID" value="NZ_JAKOGG010000001.1"/>
</dbReference>
<evidence type="ECO:0000256" key="3">
    <source>
        <dbReference type="ARBA" id="ARBA00023136"/>
    </source>
</evidence>
<feature type="compositionally biased region" description="Basic and acidic residues" evidence="8">
    <location>
        <begin position="70"/>
        <end position="80"/>
    </location>
</feature>
<dbReference type="EMBL" id="JAKOGG010000001">
    <property type="protein sequence ID" value="MCS4555199.1"/>
    <property type="molecule type" value="Genomic_DNA"/>
</dbReference>
<feature type="modified residue" description="N6-murein peptidoglycan lysine" evidence="7">
    <location>
        <position position="88"/>
    </location>
</feature>
<keyword evidence="12" id="KW-1185">Reference proteome</keyword>
<dbReference type="PROSITE" id="PS51257">
    <property type="entry name" value="PROKAR_LIPOPROTEIN"/>
    <property type="match status" value="1"/>
</dbReference>
<dbReference type="InterPro" id="IPR006817">
    <property type="entry name" value="Lipoprotein_leucine-zipper_dom"/>
</dbReference>
<dbReference type="Proteomes" id="UP001201549">
    <property type="component" value="Unassembled WGS sequence"/>
</dbReference>
<evidence type="ECO:0000259" key="10">
    <source>
        <dbReference type="Pfam" id="PF04728"/>
    </source>
</evidence>
<keyword evidence="3 7" id="KW-0472">Membrane</keyword>
<sequence length="88" mass="9180">MNKKVLMIAGVALTAMLGGCANTDAINESVANLGSKVDQLSAEVSSLKSEQTKLAADVRDAKSAAADAQAEAKRANDRLDNVASRYKK</sequence>
<dbReference type="PANTHER" id="PTHR38763:SF1">
    <property type="entry name" value="MAJOR OUTER MEMBRANE LIPOPROTEIN LPP"/>
    <property type="match status" value="1"/>
</dbReference>
<evidence type="ECO:0000256" key="9">
    <source>
        <dbReference type="SAM" id="SignalP"/>
    </source>
</evidence>
<evidence type="ECO:0000256" key="1">
    <source>
        <dbReference type="ARBA" id="ARBA00022729"/>
    </source>
</evidence>
<keyword evidence="1 9" id="KW-0732">Signal</keyword>
<comment type="subunit">
    <text evidence="7">Homotrimer.</text>
</comment>
<accession>A0ABT2FJ12</accession>
<keyword evidence="4 7" id="KW-0564">Palmitate</keyword>
<feature type="signal peptide" evidence="9">
    <location>
        <begin position="1"/>
        <end position="21"/>
    </location>
</feature>
<evidence type="ECO:0000256" key="7">
    <source>
        <dbReference type="HAMAP-Rule" id="MF_00843"/>
    </source>
</evidence>
<evidence type="ECO:0000256" key="8">
    <source>
        <dbReference type="SAM" id="MobiDB-lite"/>
    </source>
</evidence>